<keyword evidence="5" id="KW-1133">Transmembrane helix</keyword>
<evidence type="ECO:0000313" key="9">
    <source>
        <dbReference type="Proteomes" id="UP000323917"/>
    </source>
</evidence>
<dbReference type="SUPFAM" id="SSF52540">
    <property type="entry name" value="P-loop containing nucleoside triphosphate hydrolases"/>
    <property type="match status" value="1"/>
</dbReference>
<feature type="region of interest" description="Disordered" evidence="7">
    <location>
        <begin position="901"/>
        <end position="962"/>
    </location>
</feature>
<organism evidence="8 9">
    <name type="scientific">Bythopirellula goksoeyrii</name>
    <dbReference type="NCBI Taxonomy" id="1400387"/>
    <lineage>
        <taxon>Bacteria</taxon>
        <taxon>Pseudomonadati</taxon>
        <taxon>Planctomycetota</taxon>
        <taxon>Planctomycetia</taxon>
        <taxon>Pirellulales</taxon>
        <taxon>Lacipirellulaceae</taxon>
        <taxon>Bythopirellula</taxon>
    </lineage>
</organism>
<feature type="compositionally biased region" description="Polar residues" evidence="7">
    <location>
        <begin position="31"/>
        <end position="40"/>
    </location>
</feature>
<dbReference type="EMBL" id="CP042913">
    <property type="protein sequence ID" value="QEG36144.1"/>
    <property type="molecule type" value="Genomic_DNA"/>
</dbReference>
<evidence type="ECO:0000256" key="5">
    <source>
        <dbReference type="ARBA" id="ARBA00022989"/>
    </source>
</evidence>
<gene>
    <name evidence="8" type="ORF">Pr1d_34530</name>
</gene>
<evidence type="ECO:0000256" key="2">
    <source>
        <dbReference type="ARBA" id="ARBA00008806"/>
    </source>
</evidence>
<accession>A0A5B9QAM8</accession>
<dbReference type="PANTHER" id="PTHR37937:SF1">
    <property type="entry name" value="CONJUGATIVE TRANSFER: DNA TRANSPORT"/>
    <property type="match status" value="1"/>
</dbReference>
<evidence type="ECO:0000256" key="7">
    <source>
        <dbReference type="SAM" id="MobiDB-lite"/>
    </source>
</evidence>
<evidence type="ECO:0000256" key="4">
    <source>
        <dbReference type="ARBA" id="ARBA00022692"/>
    </source>
</evidence>
<protein>
    <submittedName>
        <fullName evidence="8">Type IV secretory system Conjugative DNA transfer</fullName>
    </submittedName>
</protein>
<dbReference type="GO" id="GO:0005886">
    <property type="term" value="C:plasma membrane"/>
    <property type="evidence" value="ECO:0007669"/>
    <property type="project" value="UniProtKB-SubCell"/>
</dbReference>
<keyword evidence="9" id="KW-1185">Reference proteome</keyword>
<dbReference type="OrthoDB" id="9806951at2"/>
<dbReference type="AlphaFoldDB" id="A0A5B9QAM8"/>
<dbReference type="CDD" id="cd01127">
    <property type="entry name" value="TrwB_TraG_TraD_VirD4"/>
    <property type="match status" value="1"/>
</dbReference>
<keyword evidence="4" id="KW-0812">Transmembrane</keyword>
<proteinExistence type="inferred from homology"/>
<dbReference type="KEGG" id="bgok:Pr1d_34530"/>
<evidence type="ECO:0000256" key="6">
    <source>
        <dbReference type="ARBA" id="ARBA00023136"/>
    </source>
</evidence>
<keyword evidence="6" id="KW-0472">Membrane</keyword>
<feature type="region of interest" description="Disordered" evidence="7">
    <location>
        <begin position="210"/>
        <end position="248"/>
    </location>
</feature>
<evidence type="ECO:0000256" key="1">
    <source>
        <dbReference type="ARBA" id="ARBA00004651"/>
    </source>
</evidence>
<evidence type="ECO:0000313" key="8">
    <source>
        <dbReference type="EMBL" id="QEG36144.1"/>
    </source>
</evidence>
<dbReference type="Proteomes" id="UP000323917">
    <property type="component" value="Chromosome"/>
</dbReference>
<sequence length="962" mass="107489">MNKSYFLPTHGLRKKEIHQMAQTSESEHRTSSLNDSQHSTDIPDELDNPDSPAWLEAAEKERQAFLAAVGLVYLAYDSDSRVLHAIRMHCTRLDAENEIADFLSNQDPAKQIDGKEVISLFRVLAKTFLTEVNDAYSDLKSLPSEVGDPSLDIQLDALGASFAFDEIVKSDGTDTSFDPHIADTVNHSMSIDSILLESPLPIRVKDSQVHHGEPDVQGGLRKSPQLSSATATAAIKSHAGKHSDLQDLPMVKINPRDVDIPTRPLRSSANLDGPSARVASWADILPLFVPSELLQHAPSTTHFYGVAPIVETKGSDEFEDPVQHFVAKSFHTLQLPEDLRCRHLLIVGPTGCGKTTKAIIPCLRSDIADPSKTVIVLDSKGGELLPCVYALSDKFRPGKKLHVLDFQQPERSDAWNPLSELTTFSEVRRFAVRLCYAVETRSQPKEAEFWLLASVKFLTGILWALHEDPHELFTLARAQQIAESSIPQMKHWAAAYPNNASLHSSIEFLETGSHNAHTVLTDLQNRLSLWSDENICRVTSSHEIDLGRVLSEPTVLVIRVNEADATPLKPLTNAFFTELVSKLFRMAENAPDGKLPVAVSVLIEEFASAVGRIPDFARFINVVRSRGVSVLASIQTVSQVEMEYGPEANPILAGFCSKLFFPGLELSDAQYASNLFGKMTVEHRERSFMHDRFEQYTSNVNESESIKVIRRDLFAPHEIMRPSEHPELGGAVTFSFPGVPPFQAFLTPAYLFESLGKIVAEAKGRDKLGRIRVDGADTLPIGRSDSSPIGRIDKANNLTPRVTDTREWSEAKLRSTVDQMKEKSLDWCNTTGSARKWWLDFEKGDRQRLAVVFRVAEELRNRQATITEFFLAYVYSNTDNIQANLYYLDYSRLKNVEERSKKEARKKSNSESPPALDGVSVEQNSDDSEGPYNKLDSTPPIRKKSPEKGYFRRHKRNKQDPN</sequence>
<dbReference type="Gene3D" id="3.40.50.300">
    <property type="entry name" value="P-loop containing nucleotide triphosphate hydrolases"/>
    <property type="match status" value="2"/>
</dbReference>
<dbReference type="InterPro" id="IPR027417">
    <property type="entry name" value="P-loop_NTPase"/>
</dbReference>
<comment type="similarity">
    <text evidence="2">Belongs to the VirD4/TraG family.</text>
</comment>
<feature type="region of interest" description="Disordered" evidence="7">
    <location>
        <begin position="17"/>
        <end position="51"/>
    </location>
</feature>
<feature type="compositionally biased region" description="Basic residues" evidence="7">
    <location>
        <begin position="951"/>
        <end position="962"/>
    </location>
</feature>
<dbReference type="InterPro" id="IPR003688">
    <property type="entry name" value="TraG/VirD4"/>
</dbReference>
<evidence type="ECO:0000256" key="3">
    <source>
        <dbReference type="ARBA" id="ARBA00022475"/>
    </source>
</evidence>
<dbReference type="InterPro" id="IPR051539">
    <property type="entry name" value="T4SS-coupling_protein"/>
</dbReference>
<keyword evidence="3" id="KW-1003">Cell membrane</keyword>
<dbReference type="Pfam" id="PF02534">
    <property type="entry name" value="T4SS-DNA_transf"/>
    <property type="match status" value="1"/>
</dbReference>
<name>A0A5B9QAM8_9BACT</name>
<dbReference type="PANTHER" id="PTHR37937">
    <property type="entry name" value="CONJUGATIVE TRANSFER: DNA TRANSPORT"/>
    <property type="match status" value="1"/>
</dbReference>
<comment type="subcellular location">
    <subcellularLocation>
        <location evidence="1">Cell membrane</location>
        <topology evidence="1">Multi-pass membrane protein</topology>
    </subcellularLocation>
</comment>
<reference evidence="8 9" key="1">
    <citation type="submission" date="2019-08" db="EMBL/GenBank/DDBJ databases">
        <title>Deep-cultivation of Planctomycetes and their phenomic and genomic characterization uncovers novel biology.</title>
        <authorList>
            <person name="Wiegand S."/>
            <person name="Jogler M."/>
            <person name="Boedeker C."/>
            <person name="Pinto D."/>
            <person name="Vollmers J."/>
            <person name="Rivas-Marin E."/>
            <person name="Kohn T."/>
            <person name="Peeters S.H."/>
            <person name="Heuer A."/>
            <person name="Rast P."/>
            <person name="Oberbeckmann S."/>
            <person name="Bunk B."/>
            <person name="Jeske O."/>
            <person name="Meyerdierks A."/>
            <person name="Storesund J.E."/>
            <person name="Kallscheuer N."/>
            <person name="Luecker S."/>
            <person name="Lage O.M."/>
            <person name="Pohl T."/>
            <person name="Merkel B.J."/>
            <person name="Hornburger P."/>
            <person name="Mueller R.-W."/>
            <person name="Bruemmer F."/>
            <person name="Labrenz M."/>
            <person name="Spormann A.M."/>
            <person name="Op den Camp H."/>
            <person name="Overmann J."/>
            <person name="Amann R."/>
            <person name="Jetten M.S.M."/>
            <person name="Mascher T."/>
            <person name="Medema M.H."/>
            <person name="Devos D.P."/>
            <person name="Kaster A.-K."/>
            <person name="Ovreas L."/>
            <person name="Rohde M."/>
            <person name="Galperin M.Y."/>
            <person name="Jogler C."/>
        </authorList>
    </citation>
    <scope>NUCLEOTIDE SEQUENCE [LARGE SCALE GENOMIC DNA]</scope>
    <source>
        <strain evidence="8 9">Pr1d</strain>
    </source>
</reference>